<feature type="transmembrane region" description="Helical" evidence="5">
    <location>
        <begin position="122"/>
        <end position="140"/>
    </location>
</feature>
<dbReference type="KEGG" id="ery:CP97_13340"/>
<dbReference type="Pfam" id="PF00916">
    <property type="entry name" value="Sulfate_transp"/>
    <property type="match status" value="2"/>
</dbReference>
<dbReference type="Gene3D" id="3.30.750.24">
    <property type="entry name" value="STAS domain"/>
    <property type="match status" value="1"/>
</dbReference>
<keyword evidence="3 5" id="KW-1133">Transmembrane helix</keyword>
<evidence type="ECO:0000256" key="5">
    <source>
        <dbReference type="SAM" id="Phobius"/>
    </source>
</evidence>
<feature type="transmembrane region" description="Helical" evidence="5">
    <location>
        <begin position="48"/>
        <end position="64"/>
    </location>
</feature>
<feature type="domain" description="STAS" evidence="6">
    <location>
        <begin position="403"/>
        <end position="503"/>
    </location>
</feature>
<name>A0A0H4W1R0_9SPHN</name>
<reference evidence="7 8" key="1">
    <citation type="journal article" date="2015" name="Int. J. Syst. Evol. Microbiol.">
        <title>Erythrobacter atlanticus sp. nov., a bacterium from ocean sediment able to degrade polycyclic aromatic hydrocarbons.</title>
        <authorList>
            <person name="Zhuang L."/>
            <person name="Liu Y."/>
            <person name="Wang L."/>
            <person name="Wang W."/>
            <person name="Shao Z."/>
        </authorList>
    </citation>
    <scope>NUCLEOTIDE SEQUENCE [LARGE SCALE GENOMIC DNA]</scope>
    <source>
        <strain evidence="8">s21-N3</strain>
    </source>
</reference>
<feature type="transmembrane region" description="Helical" evidence="5">
    <location>
        <begin position="357"/>
        <end position="387"/>
    </location>
</feature>
<sequence length="503" mass="53264">MTMIDTAALKRDWLTNPRAEILAGIVVALALIPEAIGFSIIAGVDPRVGLYASICIAMVIAFTGGRPGMISAATAAVAVVVIPLVRDYGVEYLFAATILMGIIQLIAAVLRLDLLMQFVSRSVITGFVNALAILIFMAQLPQLDWTNEGVNWITYAMVIGGLAIIYLLPRLTTAVPSPLIAIIVLGALSISLGFEVNTVSDMGELPEGLPYFIIPDVPLTWETLRIIAPYSATMAAVGLLESLLTAQIVDDMTHTDSNKQRESGGQGIANVVAAFFGGMGGCAMIGQSVINVTSGGRGRLSTFTAGVTLLVLLAALGPIVGQIPMAALVAVMIMVSIGTFSWNSIPNLKYHPWQSSVVMVSTVVVVVATHNLALGVLIGVLLSGIFFTGKVRSMFGVTRVRDENVATYTITGQIFFASVDRLSQAFGRESERPDPADHVVIDVSGAHFWDISGVGVLDKVVERMRMNGRSVQVVGLNEASADLVDKFALTDKTGVEIGLAPHP</sequence>
<dbReference type="InterPro" id="IPR052706">
    <property type="entry name" value="Membrane-Transporter-like"/>
</dbReference>
<dbReference type="InterPro" id="IPR011547">
    <property type="entry name" value="SLC26A/SulP_dom"/>
</dbReference>
<organism evidence="7 8">
    <name type="scientific">Aurantiacibacter atlanticus</name>
    <dbReference type="NCBI Taxonomy" id="1648404"/>
    <lineage>
        <taxon>Bacteria</taxon>
        <taxon>Pseudomonadati</taxon>
        <taxon>Pseudomonadota</taxon>
        <taxon>Alphaproteobacteria</taxon>
        <taxon>Sphingomonadales</taxon>
        <taxon>Erythrobacteraceae</taxon>
        <taxon>Aurantiacibacter</taxon>
    </lineage>
</organism>
<feature type="transmembrane region" description="Helical" evidence="5">
    <location>
        <begin position="21"/>
        <end position="42"/>
    </location>
</feature>
<protein>
    <submittedName>
        <fullName evidence="7">Sulfate permease and related transporters (Mfs superfamily)</fullName>
    </submittedName>
</protein>
<evidence type="ECO:0000256" key="4">
    <source>
        <dbReference type="ARBA" id="ARBA00023136"/>
    </source>
</evidence>
<feature type="transmembrane region" description="Helical" evidence="5">
    <location>
        <begin position="92"/>
        <end position="110"/>
    </location>
</feature>
<feature type="transmembrane region" description="Helical" evidence="5">
    <location>
        <begin position="152"/>
        <end position="168"/>
    </location>
</feature>
<keyword evidence="2 5" id="KW-0812">Transmembrane</keyword>
<dbReference type="GO" id="GO:0016020">
    <property type="term" value="C:membrane"/>
    <property type="evidence" value="ECO:0007669"/>
    <property type="project" value="UniProtKB-SubCell"/>
</dbReference>
<dbReference type="PANTHER" id="PTHR43310">
    <property type="entry name" value="SULFATE TRANSPORTER YBAR-RELATED"/>
    <property type="match status" value="1"/>
</dbReference>
<evidence type="ECO:0000256" key="3">
    <source>
        <dbReference type="ARBA" id="ARBA00022989"/>
    </source>
</evidence>
<comment type="subcellular location">
    <subcellularLocation>
        <location evidence="1">Membrane</location>
        <topology evidence="1">Multi-pass membrane protein</topology>
    </subcellularLocation>
</comment>
<dbReference type="Proteomes" id="UP000059113">
    <property type="component" value="Chromosome"/>
</dbReference>
<proteinExistence type="predicted"/>
<dbReference type="CDD" id="cd07042">
    <property type="entry name" value="STAS_SulP_like_sulfate_transporter"/>
    <property type="match status" value="1"/>
</dbReference>
<accession>A0A0H4W1R0</accession>
<evidence type="ECO:0000313" key="8">
    <source>
        <dbReference type="Proteomes" id="UP000059113"/>
    </source>
</evidence>
<evidence type="ECO:0000256" key="1">
    <source>
        <dbReference type="ARBA" id="ARBA00004141"/>
    </source>
</evidence>
<dbReference type="EMBL" id="CP011310">
    <property type="protein sequence ID" value="AKQ43468.2"/>
    <property type="molecule type" value="Genomic_DNA"/>
</dbReference>
<dbReference type="PROSITE" id="PS50801">
    <property type="entry name" value="STAS"/>
    <property type="match status" value="1"/>
</dbReference>
<gene>
    <name evidence="7" type="ORF">CP97_13340</name>
</gene>
<feature type="transmembrane region" description="Helical" evidence="5">
    <location>
        <begin position="267"/>
        <end position="290"/>
    </location>
</feature>
<dbReference type="STRING" id="1648404.CP97_13340"/>
<dbReference type="PANTHER" id="PTHR43310:SF1">
    <property type="entry name" value="SULFATE TRANSPORTER YBAR-RELATED"/>
    <property type="match status" value="1"/>
</dbReference>
<feature type="transmembrane region" description="Helical" evidence="5">
    <location>
        <begin position="302"/>
        <end position="320"/>
    </location>
</feature>
<dbReference type="AlphaFoldDB" id="A0A0H4W1R0"/>
<dbReference type="InterPro" id="IPR002645">
    <property type="entry name" value="STAS_dom"/>
</dbReference>
<keyword evidence="8" id="KW-1185">Reference proteome</keyword>
<dbReference type="SUPFAM" id="SSF52091">
    <property type="entry name" value="SpoIIaa-like"/>
    <property type="match status" value="1"/>
</dbReference>
<evidence type="ECO:0000259" key="6">
    <source>
        <dbReference type="PROSITE" id="PS50801"/>
    </source>
</evidence>
<reference evidence="8" key="2">
    <citation type="submission" date="2015-04" db="EMBL/GenBank/DDBJ databases">
        <title>The complete genome sequence of Erythrobacter sp. s21-N3.</title>
        <authorList>
            <person name="Zhuang L."/>
            <person name="Liu Y."/>
            <person name="Shao Z."/>
        </authorList>
    </citation>
    <scope>NUCLEOTIDE SEQUENCE [LARGE SCALE GENOMIC DNA]</scope>
    <source>
        <strain evidence="8">s21-N3</strain>
    </source>
</reference>
<dbReference type="Pfam" id="PF01740">
    <property type="entry name" value="STAS"/>
    <property type="match status" value="1"/>
</dbReference>
<dbReference type="InterPro" id="IPR036513">
    <property type="entry name" value="STAS_dom_sf"/>
</dbReference>
<feature type="transmembrane region" description="Helical" evidence="5">
    <location>
        <begin position="175"/>
        <end position="194"/>
    </location>
</feature>
<evidence type="ECO:0000313" key="7">
    <source>
        <dbReference type="EMBL" id="AKQ43468.2"/>
    </source>
</evidence>
<evidence type="ECO:0000256" key="2">
    <source>
        <dbReference type="ARBA" id="ARBA00022692"/>
    </source>
</evidence>
<keyword evidence="4 5" id="KW-0472">Membrane</keyword>
<feature type="transmembrane region" description="Helical" evidence="5">
    <location>
        <begin position="327"/>
        <end position="345"/>
    </location>
</feature>